<keyword evidence="2 4" id="KW-0547">Nucleotide-binding</keyword>
<evidence type="ECO:0000313" key="9">
    <source>
        <dbReference type="Proteomes" id="UP000683000"/>
    </source>
</evidence>
<comment type="caution">
    <text evidence="8">The sequence shown here is derived from an EMBL/GenBank/DDBJ whole genome shotgun (WGS) entry which is preliminary data.</text>
</comment>
<dbReference type="PROSITE" id="PS50011">
    <property type="entry name" value="PROTEIN_KINASE_DOM"/>
    <property type="match status" value="1"/>
</dbReference>
<sequence>MTAHQTHDVLTQPVPSAPCLSPSIAHSSPDVCASLLTTTLDGRTEALVLSIGNPITIGRNPKLCSYVIPDIVVSSLHCKIYAVRSGAGGIIISCQDLSTNGIVLNGHKIRKTSSILMHGDTLKIPASQAFQCVLNSRNLPATRLHNALSQPHAFKDLGRYRVTSHCLGTGSYASVHLALDTSAHRQVACKIIRRKPGNDLKKELKEATLLTSLHHPNINRVYAFDYDPQFLYIMLQLSTGGDLFTYITNHPRRRLREGEAKYITFQMLKGLQYLHDRMISHRDLKPENILLHSPGPYPRIQIADFGLARPRAYEETLHVCGTISYLPPEGVRALENKNLGYVGMPADCWSAGIVVFAMLTGSHPFDYCDPRDMRDDDTIPGVQDSKIKDSGDLMGFSQRSHIQDELTKQRILDGTVYFCDSLWPSLRNALLFSVMLTVNPAKNLVTHLLIPDPKKRATVYAALKSFWITSDLADLERAYRERIRSAAS</sequence>
<keyword evidence="3 4" id="KW-0067">ATP-binding</keyword>
<feature type="binding site" evidence="4">
    <location>
        <position position="190"/>
    </location>
    <ligand>
        <name>ATP</name>
        <dbReference type="ChEBI" id="CHEBI:30616"/>
    </ligand>
</feature>
<dbReference type="Gene3D" id="3.30.200.20">
    <property type="entry name" value="Phosphorylase Kinase, domain 1"/>
    <property type="match status" value="1"/>
</dbReference>
<feature type="domain" description="Protein kinase" evidence="7">
    <location>
        <begin position="161"/>
        <end position="468"/>
    </location>
</feature>
<dbReference type="Gene3D" id="2.60.200.20">
    <property type="match status" value="1"/>
</dbReference>
<name>A0A8I3AD70_9AGAM</name>
<dbReference type="InterPro" id="IPR008984">
    <property type="entry name" value="SMAD_FHA_dom_sf"/>
</dbReference>
<dbReference type="PANTHER" id="PTHR24346:SF75">
    <property type="entry name" value="AURORA KINASE"/>
    <property type="match status" value="1"/>
</dbReference>
<dbReference type="SUPFAM" id="SSF56112">
    <property type="entry name" value="Protein kinase-like (PK-like)"/>
    <property type="match status" value="1"/>
</dbReference>
<dbReference type="InterPro" id="IPR008271">
    <property type="entry name" value="Ser/Thr_kinase_AS"/>
</dbReference>
<dbReference type="Pfam" id="PF00069">
    <property type="entry name" value="Pkinase"/>
    <property type="match status" value="1"/>
</dbReference>
<comment type="similarity">
    <text evidence="1">Belongs to the protein kinase superfamily. CAMK Ser/Thr protein kinase family. CHEK2 subfamily.</text>
</comment>
<dbReference type="SMART" id="SM00240">
    <property type="entry name" value="FHA"/>
    <property type="match status" value="1"/>
</dbReference>
<keyword evidence="8" id="KW-0808">Transferase</keyword>
<dbReference type="GO" id="GO:0005737">
    <property type="term" value="C:cytoplasm"/>
    <property type="evidence" value="ECO:0007669"/>
    <property type="project" value="TreeGrafter"/>
</dbReference>
<dbReference type="SUPFAM" id="SSF49879">
    <property type="entry name" value="SMAD/FHA domain"/>
    <property type="match status" value="1"/>
</dbReference>
<keyword evidence="5" id="KW-0723">Serine/threonine-protein kinase</keyword>
<dbReference type="Pfam" id="PF00498">
    <property type="entry name" value="FHA"/>
    <property type="match status" value="1"/>
</dbReference>
<evidence type="ECO:0000259" key="6">
    <source>
        <dbReference type="PROSITE" id="PS50006"/>
    </source>
</evidence>
<dbReference type="GO" id="GO:0035556">
    <property type="term" value="P:intracellular signal transduction"/>
    <property type="evidence" value="ECO:0007669"/>
    <property type="project" value="TreeGrafter"/>
</dbReference>
<dbReference type="OrthoDB" id="40902at2759"/>
<dbReference type="InterPro" id="IPR000719">
    <property type="entry name" value="Prot_kinase_dom"/>
</dbReference>
<dbReference type="CDD" id="cd22670">
    <property type="entry name" value="FHA_MEK1-like"/>
    <property type="match status" value="1"/>
</dbReference>
<keyword evidence="8" id="KW-0418">Kinase</keyword>
<dbReference type="PROSITE" id="PS00108">
    <property type="entry name" value="PROTEIN_KINASE_ST"/>
    <property type="match status" value="1"/>
</dbReference>
<proteinExistence type="inferred from homology"/>
<dbReference type="InterPro" id="IPR011009">
    <property type="entry name" value="Kinase-like_dom_sf"/>
</dbReference>
<dbReference type="SMART" id="SM00220">
    <property type="entry name" value="S_TKc"/>
    <property type="match status" value="1"/>
</dbReference>
<evidence type="ECO:0000256" key="1">
    <source>
        <dbReference type="ARBA" id="ARBA00005575"/>
    </source>
</evidence>
<dbReference type="InterPro" id="IPR017441">
    <property type="entry name" value="Protein_kinase_ATP_BS"/>
</dbReference>
<dbReference type="PROSITE" id="PS00107">
    <property type="entry name" value="PROTEIN_KINASE_ATP"/>
    <property type="match status" value="1"/>
</dbReference>
<reference evidence="8" key="1">
    <citation type="submission" date="2021-03" db="EMBL/GenBank/DDBJ databases">
        <title>Evolutionary innovations through gain and loss of genes in the ectomycorrhizal Boletales.</title>
        <authorList>
            <person name="Wu G."/>
            <person name="Miyauchi S."/>
            <person name="Morin E."/>
            <person name="Yang Z.-L."/>
            <person name="Xu J."/>
            <person name="Martin F.M."/>
        </authorList>
    </citation>
    <scope>NUCLEOTIDE SEQUENCE</scope>
    <source>
        <strain evidence="8">BR01</strain>
    </source>
</reference>
<evidence type="ECO:0000256" key="3">
    <source>
        <dbReference type="ARBA" id="ARBA00022840"/>
    </source>
</evidence>
<evidence type="ECO:0000256" key="4">
    <source>
        <dbReference type="PROSITE-ProRule" id="PRU10141"/>
    </source>
</evidence>
<evidence type="ECO:0000313" key="8">
    <source>
        <dbReference type="EMBL" id="KAG6381023.1"/>
    </source>
</evidence>
<dbReference type="GO" id="GO:0004674">
    <property type="term" value="F:protein serine/threonine kinase activity"/>
    <property type="evidence" value="ECO:0007669"/>
    <property type="project" value="UniProtKB-KW"/>
</dbReference>
<dbReference type="Proteomes" id="UP000683000">
    <property type="component" value="Unassembled WGS sequence"/>
</dbReference>
<dbReference type="Gene3D" id="1.10.510.10">
    <property type="entry name" value="Transferase(Phosphotransferase) domain 1"/>
    <property type="match status" value="1"/>
</dbReference>
<evidence type="ECO:0000259" key="7">
    <source>
        <dbReference type="PROSITE" id="PS50011"/>
    </source>
</evidence>
<gene>
    <name evidence="8" type="ORF">JVT61DRAFT_5418</name>
</gene>
<dbReference type="PANTHER" id="PTHR24346">
    <property type="entry name" value="MAP/MICROTUBULE AFFINITY-REGULATING KINASE"/>
    <property type="match status" value="1"/>
</dbReference>
<dbReference type="PROSITE" id="PS50006">
    <property type="entry name" value="FHA_DOMAIN"/>
    <property type="match status" value="1"/>
</dbReference>
<feature type="domain" description="FHA" evidence="6">
    <location>
        <begin position="55"/>
        <end position="109"/>
    </location>
</feature>
<accession>A0A8I3AD70</accession>
<keyword evidence="9" id="KW-1185">Reference proteome</keyword>
<dbReference type="GO" id="GO:0005524">
    <property type="term" value="F:ATP binding"/>
    <property type="evidence" value="ECO:0007669"/>
    <property type="project" value="UniProtKB-UniRule"/>
</dbReference>
<organism evidence="8 9">
    <name type="scientific">Boletus reticuloceps</name>
    <dbReference type="NCBI Taxonomy" id="495285"/>
    <lineage>
        <taxon>Eukaryota</taxon>
        <taxon>Fungi</taxon>
        <taxon>Dikarya</taxon>
        <taxon>Basidiomycota</taxon>
        <taxon>Agaricomycotina</taxon>
        <taxon>Agaricomycetes</taxon>
        <taxon>Agaricomycetidae</taxon>
        <taxon>Boletales</taxon>
        <taxon>Boletineae</taxon>
        <taxon>Boletaceae</taxon>
        <taxon>Boletoideae</taxon>
        <taxon>Boletus</taxon>
    </lineage>
</organism>
<dbReference type="EMBL" id="JAGFBS010000002">
    <property type="protein sequence ID" value="KAG6381023.1"/>
    <property type="molecule type" value="Genomic_DNA"/>
</dbReference>
<dbReference type="InterPro" id="IPR000253">
    <property type="entry name" value="FHA_dom"/>
</dbReference>
<evidence type="ECO:0000256" key="5">
    <source>
        <dbReference type="RuleBase" id="RU000304"/>
    </source>
</evidence>
<dbReference type="AlphaFoldDB" id="A0A8I3AD70"/>
<evidence type="ECO:0000256" key="2">
    <source>
        <dbReference type="ARBA" id="ARBA00022741"/>
    </source>
</evidence>
<protein>
    <submittedName>
        <fullName evidence="8">Kinase-like protein</fullName>
    </submittedName>
</protein>